<dbReference type="Proteomes" id="UP000277179">
    <property type="component" value="Unassembled WGS sequence"/>
</dbReference>
<evidence type="ECO:0000256" key="4">
    <source>
        <dbReference type="ARBA" id="ARBA00022856"/>
    </source>
</evidence>
<reference evidence="8 9" key="1">
    <citation type="submission" date="2018-08" db="EMBL/GenBank/DDBJ databases">
        <title>Recombination of ecologically and evolutionarily significant loci maintains genetic cohesion in the Pseudomonas syringae species complex.</title>
        <authorList>
            <person name="Dillon M."/>
            <person name="Thakur S."/>
            <person name="Almeida R.N.D."/>
            <person name="Weir B.S."/>
            <person name="Guttman D.S."/>
        </authorList>
    </citation>
    <scope>NUCLEOTIDE SEQUENCE [LARGE SCALE GENOMIC DNA]</scope>
    <source>
        <strain evidence="8 9">ICMP 11288</strain>
    </source>
</reference>
<keyword evidence="5" id="KW-0653">Protein transport</keyword>
<keyword evidence="2" id="KW-0813">Transport</keyword>
<evidence type="ECO:0000256" key="5">
    <source>
        <dbReference type="ARBA" id="ARBA00022927"/>
    </source>
</evidence>
<dbReference type="EMBL" id="RBRL01000188">
    <property type="protein sequence ID" value="RMQ88795.1"/>
    <property type="molecule type" value="Genomic_DNA"/>
</dbReference>
<evidence type="ECO:0000256" key="3">
    <source>
        <dbReference type="ARBA" id="ARBA00022729"/>
    </source>
</evidence>
<evidence type="ECO:0000313" key="9">
    <source>
        <dbReference type="Proteomes" id="UP000277179"/>
    </source>
</evidence>
<accession>A0A3M4QE77</accession>
<keyword evidence="4" id="KW-0571">Peptide transport</keyword>
<organism evidence="8 9">
    <name type="scientific">Pseudomonas salomonii</name>
    <dbReference type="NCBI Taxonomy" id="191391"/>
    <lineage>
        <taxon>Bacteria</taxon>
        <taxon>Pseudomonadati</taxon>
        <taxon>Pseudomonadota</taxon>
        <taxon>Gammaproteobacteria</taxon>
        <taxon>Pseudomonadales</taxon>
        <taxon>Pseudomonadaceae</taxon>
        <taxon>Pseudomonas</taxon>
    </lineage>
</organism>
<dbReference type="PIRSF" id="PIRSF002741">
    <property type="entry name" value="MppA"/>
    <property type="match status" value="1"/>
</dbReference>
<feature type="domain" description="Solute-binding protein family 5" evidence="7">
    <location>
        <begin position="152"/>
        <end position="531"/>
    </location>
</feature>
<evidence type="ECO:0000313" key="8">
    <source>
        <dbReference type="EMBL" id="RMQ88795.1"/>
    </source>
</evidence>
<dbReference type="InterPro" id="IPR039424">
    <property type="entry name" value="SBP_5"/>
</dbReference>
<feature type="compositionally biased region" description="Basic residues" evidence="6">
    <location>
        <begin position="30"/>
        <end position="44"/>
    </location>
</feature>
<comment type="similarity">
    <text evidence="1">Belongs to the bacterial solute-binding protein 5 family.</text>
</comment>
<dbReference type="InterPro" id="IPR030678">
    <property type="entry name" value="Peptide/Ni-bd"/>
</dbReference>
<dbReference type="Gene3D" id="3.10.105.10">
    <property type="entry name" value="Dipeptide-binding Protein, Domain 3"/>
    <property type="match status" value="1"/>
</dbReference>
<evidence type="ECO:0000256" key="2">
    <source>
        <dbReference type="ARBA" id="ARBA00022448"/>
    </source>
</evidence>
<proteinExistence type="inferred from homology"/>
<dbReference type="CDD" id="cd08493">
    <property type="entry name" value="PBP2_DppA_like"/>
    <property type="match status" value="1"/>
</dbReference>
<sequence length="615" mass="67797">MLAIDARTVARRGRCNSRPLVAQNDLPRPPAHKSTRRNALRRHQNSICAKSTGKNGLVIYQSDHYGRLFPDCTRRWAFDLQRKPNMRLAALPLLLAPLFIAPLASAATNLSVCTEASPEGFDVVQYNSLTTTNASADVLMNRLVDYDATAGKLVPSLADSWEVSPDGLVYTFKLHPDVKFHRTEYFTPSRTLTAEDVRFSFERMLDPANPWHKIAQSGFPHAQSLQLPTLVKKIDALDPLTVRFTLDHADSTFLAALSMGFASIYPAEYADKLLKAGTPEKLNSQPIGTGPFVFVRFQKDAVVRYKANPDYFAGKPAVDNLIFAITPDANVRLQKLHRDECQIALSPKPLDVGEAEKDPALKVEKTPAFMTAFVAINSQHPPLDKPEVRQAINLAFDKGSYLKAVFEGTAEAANGIYPPNTWSYAKDLPGYPQDIAKAKTLLERAGLKNGFKTTIWTRPTGSLLNPNPNLGAQLLQADLAKVGIQAEIRVIEWGELIRRAKAGEHDLLFMGWAGDNGDPDNFLTPQFSCAAVKSGTNFARYCDPALDKLISAGKTTSEQGVRSKLYQQAQAQIQQQALSLLLAHPTAFALARKNINGYQVSPFGRQDFSRVSVKP</sequence>
<dbReference type="GO" id="GO:0042938">
    <property type="term" value="P:dipeptide transport"/>
    <property type="evidence" value="ECO:0007669"/>
    <property type="project" value="TreeGrafter"/>
</dbReference>
<dbReference type="Pfam" id="PF00496">
    <property type="entry name" value="SBP_bac_5"/>
    <property type="match status" value="1"/>
</dbReference>
<evidence type="ECO:0000256" key="1">
    <source>
        <dbReference type="ARBA" id="ARBA00005695"/>
    </source>
</evidence>
<keyword evidence="3" id="KW-0732">Signal</keyword>
<dbReference type="GO" id="GO:0043190">
    <property type="term" value="C:ATP-binding cassette (ABC) transporter complex"/>
    <property type="evidence" value="ECO:0007669"/>
    <property type="project" value="InterPro"/>
</dbReference>
<dbReference type="FunFam" id="3.40.190.10:FF:000036">
    <property type="entry name" value="Dipeptide ABC transporter, substrate-binding protein"/>
    <property type="match status" value="1"/>
</dbReference>
<evidence type="ECO:0000259" key="7">
    <source>
        <dbReference type="Pfam" id="PF00496"/>
    </source>
</evidence>
<dbReference type="GO" id="GO:1904680">
    <property type="term" value="F:peptide transmembrane transporter activity"/>
    <property type="evidence" value="ECO:0007669"/>
    <property type="project" value="TreeGrafter"/>
</dbReference>
<feature type="region of interest" description="Disordered" evidence="6">
    <location>
        <begin position="17"/>
        <end position="45"/>
    </location>
</feature>
<gene>
    <name evidence="8" type="ORF">ALP97_04904</name>
</gene>
<dbReference type="SUPFAM" id="SSF53850">
    <property type="entry name" value="Periplasmic binding protein-like II"/>
    <property type="match status" value="1"/>
</dbReference>
<dbReference type="PANTHER" id="PTHR30290">
    <property type="entry name" value="PERIPLASMIC BINDING COMPONENT OF ABC TRANSPORTER"/>
    <property type="match status" value="1"/>
</dbReference>
<evidence type="ECO:0000256" key="6">
    <source>
        <dbReference type="SAM" id="MobiDB-lite"/>
    </source>
</evidence>
<dbReference type="Gene3D" id="3.40.190.10">
    <property type="entry name" value="Periplasmic binding protein-like II"/>
    <property type="match status" value="1"/>
</dbReference>
<dbReference type="GO" id="GO:0015031">
    <property type="term" value="P:protein transport"/>
    <property type="evidence" value="ECO:0007669"/>
    <property type="project" value="UniProtKB-KW"/>
</dbReference>
<dbReference type="AlphaFoldDB" id="A0A3M4QE77"/>
<dbReference type="GO" id="GO:0030288">
    <property type="term" value="C:outer membrane-bounded periplasmic space"/>
    <property type="evidence" value="ECO:0007669"/>
    <property type="project" value="TreeGrafter"/>
</dbReference>
<dbReference type="InterPro" id="IPR000914">
    <property type="entry name" value="SBP_5_dom"/>
</dbReference>
<dbReference type="PANTHER" id="PTHR30290:SF38">
    <property type="entry name" value="D,D-DIPEPTIDE-BINDING PERIPLASMIC PROTEIN DDPA-RELATED"/>
    <property type="match status" value="1"/>
</dbReference>
<dbReference type="Gene3D" id="3.90.76.10">
    <property type="entry name" value="Dipeptide-binding Protein, Domain 1"/>
    <property type="match status" value="1"/>
</dbReference>
<protein>
    <recommendedName>
        <fullName evidence="7">Solute-binding protein family 5 domain-containing protein</fullName>
    </recommendedName>
</protein>
<name>A0A3M4QE77_9PSED</name>
<comment type="caution">
    <text evidence="8">The sequence shown here is derived from an EMBL/GenBank/DDBJ whole genome shotgun (WGS) entry which is preliminary data.</text>
</comment>